<evidence type="ECO:0000313" key="3">
    <source>
        <dbReference type="EMBL" id="TKW26676.1"/>
    </source>
</evidence>
<name>A0A4V6D9Q0_SETVI</name>
<dbReference type="Proteomes" id="UP000298652">
    <property type="component" value="Chromosome 3"/>
</dbReference>
<dbReference type="Pfam" id="PF07762">
    <property type="entry name" value="DUF1618"/>
    <property type="match status" value="1"/>
</dbReference>
<dbReference type="OMA" id="EAMHANQ"/>
<dbReference type="EMBL" id="CM016554">
    <property type="protein sequence ID" value="TKW26676.1"/>
    <property type="molecule type" value="Genomic_DNA"/>
</dbReference>
<organism evidence="3 4">
    <name type="scientific">Setaria viridis</name>
    <name type="common">Green bristlegrass</name>
    <name type="synonym">Setaria italica subsp. viridis</name>
    <dbReference type="NCBI Taxonomy" id="4556"/>
    <lineage>
        <taxon>Eukaryota</taxon>
        <taxon>Viridiplantae</taxon>
        <taxon>Streptophyta</taxon>
        <taxon>Embryophyta</taxon>
        <taxon>Tracheophyta</taxon>
        <taxon>Spermatophyta</taxon>
        <taxon>Magnoliopsida</taxon>
        <taxon>Liliopsida</taxon>
        <taxon>Poales</taxon>
        <taxon>Poaceae</taxon>
        <taxon>PACMAD clade</taxon>
        <taxon>Panicoideae</taxon>
        <taxon>Panicodae</taxon>
        <taxon>Paniceae</taxon>
        <taxon>Cenchrinae</taxon>
        <taxon>Setaria</taxon>
    </lineage>
</organism>
<feature type="compositionally biased region" description="Low complexity" evidence="1">
    <location>
        <begin position="111"/>
        <end position="129"/>
    </location>
</feature>
<reference evidence="3" key="1">
    <citation type="submission" date="2019-03" db="EMBL/GenBank/DDBJ databases">
        <title>WGS assembly of Setaria viridis.</title>
        <authorList>
            <person name="Huang P."/>
            <person name="Jenkins J."/>
            <person name="Grimwood J."/>
            <person name="Barry K."/>
            <person name="Healey A."/>
            <person name="Mamidi S."/>
            <person name="Sreedasyam A."/>
            <person name="Shu S."/>
            <person name="Feldman M."/>
            <person name="Wu J."/>
            <person name="Yu Y."/>
            <person name="Chen C."/>
            <person name="Johnson J."/>
            <person name="Rokhsar D."/>
            <person name="Baxter I."/>
            <person name="Schmutz J."/>
            <person name="Brutnell T."/>
            <person name="Kellogg E."/>
        </authorList>
    </citation>
    <scope>NUCLEOTIDE SEQUENCE [LARGE SCALE GENOMIC DNA]</scope>
</reference>
<dbReference type="InterPro" id="IPR011676">
    <property type="entry name" value="DUF1618"/>
</dbReference>
<proteinExistence type="predicted"/>
<protein>
    <recommendedName>
        <fullName evidence="2">DUF1618 domain-containing protein</fullName>
    </recommendedName>
</protein>
<dbReference type="PANTHER" id="PTHR33086:SF58">
    <property type="entry name" value="DUF1618 DOMAIN-CONTAINING PROTEIN"/>
    <property type="match status" value="1"/>
</dbReference>
<gene>
    <name evidence="3" type="ORF">SEVIR_3G205700v2</name>
</gene>
<feature type="region of interest" description="Disordered" evidence="1">
    <location>
        <begin position="1"/>
        <end position="24"/>
    </location>
</feature>
<dbReference type="AlphaFoldDB" id="A0A4V6D9Q0"/>
<dbReference type="Gramene" id="TKW26676">
    <property type="protein sequence ID" value="TKW26676"/>
    <property type="gene ID" value="SEVIR_3G205700v2"/>
</dbReference>
<dbReference type="PANTHER" id="PTHR33086">
    <property type="entry name" value="OS05G0468200 PROTEIN-RELATED"/>
    <property type="match status" value="1"/>
</dbReference>
<feature type="domain" description="DUF1618" evidence="2">
    <location>
        <begin position="164"/>
        <end position="236"/>
    </location>
</feature>
<sequence length="406" mass="45790">MSSEGTEASPPQADPEEARAETEARRRVVLASVPVFLRKKQAQQEIPPGADFGVVFHQRPRPSYLVLLKSFAPDCEPNVIAVVAHRSGRLLLQATAGEPCFLFDAETRAATRLPPSPTTSASTSSRGAAWDSSPIDAWQATTWPPSRHRLRHARLRPLRRPAARPRLRFVPHPFDRDEDDPLDHGRRCVCASEGKLRYAEISSIAHNPAVRFWTLLPDAQWKSEYEVGLTEIWKGKGGRQILRKKEELRVAFVDPYNVRVWYFVQGMWVFQVDLPARKIMRRFQMEGASPSRKLLAWKIPISVSEETHARGEAMHANQTGTPHAAKIQFINCSFMQLRINSEFGFVTLQCPAGMPPVPLVRDTTVKMVQDDATESLPIDSGVRGRRRPNGKKYGAEMLVSLMRRSF</sequence>
<evidence type="ECO:0000313" key="4">
    <source>
        <dbReference type="Proteomes" id="UP000298652"/>
    </source>
</evidence>
<accession>A0A4V6D9Q0</accession>
<evidence type="ECO:0000259" key="2">
    <source>
        <dbReference type="Pfam" id="PF07762"/>
    </source>
</evidence>
<feature type="region of interest" description="Disordered" evidence="1">
    <location>
        <begin position="111"/>
        <end position="131"/>
    </location>
</feature>
<keyword evidence="4" id="KW-1185">Reference proteome</keyword>
<evidence type="ECO:0000256" key="1">
    <source>
        <dbReference type="SAM" id="MobiDB-lite"/>
    </source>
</evidence>